<keyword evidence="2 5" id="KW-0472">Membrane</keyword>
<reference evidence="7 8" key="1">
    <citation type="submission" date="2019-07" db="EMBL/GenBank/DDBJ databases">
        <title>Thalassofilum flectens gen. nov., sp. nov., a novel moderate thermophilic anaerobe from a shallow sea hot spring in Kunashir Island (Russia), representing a new family in the order Bacteroidales, and proposal of Thalassofilacea fam. nov.</title>
        <authorList>
            <person name="Kochetkova T.V."/>
            <person name="Podosokorskaya O.A."/>
            <person name="Novikov A."/>
            <person name="Elcheninov A.G."/>
            <person name="Toshchakov S.V."/>
            <person name="Kublanov I.V."/>
        </authorList>
    </citation>
    <scope>NUCLEOTIDE SEQUENCE [LARGE SCALE GENOMIC DNA]</scope>
    <source>
        <strain evidence="7 8">38-H</strain>
    </source>
</reference>
<evidence type="ECO:0000313" key="7">
    <source>
        <dbReference type="EMBL" id="QKG80370.1"/>
    </source>
</evidence>
<protein>
    <submittedName>
        <fullName evidence="7">OmpA family protein</fullName>
    </submittedName>
</protein>
<feature type="domain" description="OmpA-like" evidence="6">
    <location>
        <begin position="529"/>
        <end position="642"/>
    </location>
</feature>
<evidence type="ECO:0000256" key="1">
    <source>
        <dbReference type="ARBA" id="ARBA00004442"/>
    </source>
</evidence>
<dbReference type="InterPro" id="IPR036737">
    <property type="entry name" value="OmpA-like_sf"/>
</dbReference>
<dbReference type="InterPro" id="IPR011659">
    <property type="entry name" value="WD40"/>
</dbReference>
<dbReference type="Gene3D" id="3.30.1330.60">
    <property type="entry name" value="OmpA-like domain"/>
    <property type="match status" value="1"/>
</dbReference>
<comment type="subcellular location">
    <subcellularLocation>
        <location evidence="1">Cell outer membrane</location>
    </subcellularLocation>
</comment>
<dbReference type="PRINTS" id="PR01021">
    <property type="entry name" value="OMPADOMAIN"/>
</dbReference>
<dbReference type="SMART" id="SM00028">
    <property type="entry name" value="TPR"/>
    <property type="match status" value="3"/>
</dbReference>
<dbReference type="Pfam" id="PF13181">
    <property type="entry name" value="TPR_8"/>
    <property type="match status" value="1"/>
</dbReference>
<dbReference type="InterPro" id="IPR050330">
    <property type="entry name" value="Bact_OuterMem_StrucFunc"/>
</dbReference>
<dbReference type="Pfam" id="PF07676">
    <property type="entry name" value="PD40"/>
    <property type="match status" value="3"/>
</dbReference>
<dbReference type="PROSITE" id="PS51123">
    <property type="entry name" value="OMPA_2"/>
    <property type="match status" value="1"/>
</dbReference>
<evidence type="ECO:0000313" key="8">
    <source>
        <dbReference type="Proteomes" id="UP000500961"/>
    </source>
</evidence>
<dbReference type="SUPFAM" id="SSF82171">
    <property type="entry name" value="DPP6 N-terminal domain-like"/>
    <property type="match status" value="1"/>
</dbReference>
<dbReference type="AlphaFoldDB" id="A0A7D3XLF1"/>
<evidence type="ECO:0000256" key="3">
    <source>
        <dbReference type="ARBA" id="ARBA00023237"/>
    </source>
</evidence>
<name>A0A7D3XLF1_9BACT</name>
<dbReference type="InterPro" id="IPR006664">
    <property type="entry name" value="OMP_bac"/>
</dbReference>
<evidence type="ECO:0000259" key="6">
    <source>
        <dbReference type="PROSITE" id="PS51123"/>
    </source>
</evidence>
<dbReference type="SUPFAM" id="SSF103088">
    <property type="entry name" value="OmpA-like"/>
    <property type="match status" value="1"/>
</dbReference>
<dbReference type="Gene3D" id="2.120.10.30">
    <property type="entry name" value="TolB, C-terminal domain"/>
    <property type="match status" value="1"/>
</dbReference>
<feature type="repeat" description="TPR" evidence="4">
    <location>
        <begin position="68"/>
        <end position="101"/>
    </location>
</feature>
<dbReference type="Proteomes" id="UP000500961">
    <property type="component" value="Chromosome"/>
</dbReference>
<evidence type="ECO:0000256" key="4">
    <source>
        <dbReference type="PROSITE-ProRule" id="PRU00339"/>
    </source>
</evidence>
<dbReference type="KEGG" id="ttz:FHG85_08875"/>
<gene>
    <name evidence="7" type="ORF">FHG85_08875</name>
</gene>
<keyword evidence="4" id="KW-0802">TPR repeat</keyword>
<evidence type="ECO:0000256" key="5">
    <source>
        <dbReference type="PROSITE-ProRule" id="PRU00473"/>
    </source>
</evidence>
<dbReference type="InterPro" id="IPR019734">
    <property type="entry name" value="TPR_rpt"/>
</dbReference>
<dbReference type="PANTHER" id="PTHR30329">
    <property type="entry name" value="STATOR ELEMENT OF FLAGELLAR MOTOR COMPLEX"/>
    <property type="match status" value="1"/>
</dbReference>
<organism evidence="7 8">
    <name type="scientific">Tenuifilum thalassicum</name>
    <dbReference type="NCBI Taxonomy" id="2590900"/>
    <lineage>
        <taxon>Bacteria</taxon>
        <taxon>Pseudomonadati</taxon>
        <taxon>Bacteroidota</taxon>
        <taxon>Bacteroidia</taxon>
        <taxon>Bacteroidales</taxon>
        <taxon>Tenuifilaceae</taxon>
        <taxon>Tenuifilum</taxon>
    </lineage>
</organism>
<sequence length="642" mass="73058">MKSNKILILIVLLLIVVNGFAQSQKKYSISNKRAISHYEQALRFFNRYDNITAKKLLQESIDIEPKFLEAYMVLSQVYMEMGEIDKAIETIKKSHEIDKNFHPRSFYILGILYFSQGEYKNALESFETFLTFNDKRKSINKSARKKIEECKFALNQIANPVPFEPKEVGDGVNTDLDEYWPSLSVDEKTLVYTVRLPKSPDKGIRGTKWQEDLFISYRNEDGEWSKGIPVSSPLNTDFNEGAQAVSSDGKTIYFTICRGVCNIYQSVLQPDGQWSRPQKLSVHVNTNRYSEKQPSISPDGKTLYFVSNRPGGQGDFDIWKCDKNPDGQWDNAVNLGSVINTSGSEQSPFIHFDNQTLYFSSSGHIGMGSQDIFVSRRDSAGGWSKPVNLGYPINTYRSEEGLIVNAKGTEAYYSSDIRPERGRDIYTFELYPEIRPTPTSYVKGTISDSKTLDPIEANVKLVDLKQNKVLMDVVKAKGGKFLVCLPVNNKYGLFVSSPGYLFHSEHFDLTKYYSFDKPFRLDVELQPIEKGEVLTLRNIFFAFDSYEILPESTAELKYLLDVLKQNPNIRVEVSGHTDNLGSDDYNLKLSTQRAKAVVDYLIQHGIESERLEWVGFGESKPVAPNTTEEGRALNRRTEVRIL</sequence>
<dbReference type="InterPro" id="IPR011990">
    <property type="entry name" value="TPR-like_helical_dom_sf"/>
</dbReference>
<keyword evidence="8" id="KW-1185">Reference proteome</keyword>
<accession>A0A7D3XLF1</accession>
<feature type="repeat" description="TPR" evidence="4">
    <location>
        <begin position="103"/>
        <end position="136"/>
    </location>
</feature>
<dbReference type="Pfam" id="PF14559">
    <property type="entry name" value="TPR_19"/>
    <property type="match status" value="1"/>
</dbReference>
<dbReference type="RefSeq" id="WP_173075022.1">
    <property type="nucleotide sequence ID" value="NZ_CP041345.1"/>
</dbReference>
<dbReference type="PROSITE" id="PS50005">
    <property type="entry name" value="TPR"/>
    <property type="match status" value="2"/>
</dbReference>
<dbReference type="Pfam" id="PF00691">
    <property type="entry name" value="OmpA"/>
    <property type="match status" value="1"/>
</dbReference>
<dbReference type="CDD" id="cd07185">
    <property type="entry name" value="OmpA_C-like"/>
    <property type="match status" value="1"/>
</dbReference>
<evidence type="ECO:0000256" key="2">
    <source>
        <dbReference type="ARBA" id="ARBA00023136"/>
    </source>
</evidence>
<dbReference type="Gene3D" id="1.25.40.10">
    <property type="entry name" value="Tetratricopeptide repeat domain"/>
    <property type="match status" value="1"/>
</dbReference>
<dbReference type="GO" id="GO:0009279">
    <property type="term" value="C:cell outer membrane"/>
    <property type="evidence" value="ECO:0007669"/>
    <property type="project" value="UniProtKB-SubCell"/>
</dbReference>
<dbReference type="SUPFAM" id="SSF48452">
    <property type="entry name" value="TPR-like"/>
    <property type="match status" value="1"/>
</dbReference>
<proteinExistence type="predicted"/>
<keyword evidence="3" id="KW-0998">Cell outer membrane</keyword>
<dbReference type="InterPro" id="IPR006665">
    <property type="entry name" value="OmpA-like"/>
</dbReference>
<dbReference type="InterPro" id="IPR011042">
    <property type="entry name" value="6-blade_b-propeller_TolB-like"/>
</dbReference>
<dbReference type="PANTHER" id="PTHR30329:SF21">
    <property type="entry name" value="LIPOPROTEIN YIAD-RELATED"/>
    <property type="match status" value="1"/>
</dbReference>
<dbReference type="EMBL" id="CP041345">
    <property type="protein sequence ID" value="QKG80370.1"/>
    <property type="molecule type" value="Genomic_DNA"/>
</dbReference>